<evidence type="ECO:0000313" key="2">
    <source>
        <dbReference type="Proteomes" id="UP001054945"/>
    </source>
</evidence>
<evidence type="ECO:0000313" key="1">
    <source>
        <dbReference type="EMBL" id="GIY13993.1"/>
    </source>
</evidence>
<comment type="caution">
    <text evidence="1">The sequence shown here is derived from an EMBL/GenBank/DDBJ whole genome shotgun (WGS) entry which is preliminary data.</text>
</comment>
<gene>
    <name evidence="1" type="ORF">CEXT_682771</name>
</gene>
<proteinExistence type="predicted"/>
<dbReference type="AlphaFoldDB" id="A0AAV4QWI5"/>
<keyword evidence="2" id="KW-1185">Reference proteome</keyword>
<name>A0AAV4QWI5_CAEEX</name>
<organism evidence="1 2">
    <name type="scientific">Caerostris extrusa</name>
    <name type="common">Bark spider</name>
    <name type="synonym">Caerostris bankana</name>
    <dbReference type="NCBI Taxonomy" id="172846"/>
    <lineage>
        <taxon>Eukaryota</taxon>
        <taxon>Metazoa</taxon>
        <taxon>Ecdysozoa</taxon>
        <taxon>Arthropoda</taxon>
        <taxon>Chelicerata</taxon>
        <taxon>Arachnida</taxon>
        <taxon>Araneae</taxon>
        <taxon>Araneomorphae</taxon>
        <taxon>Entelegynae</taxon>
        <taxon>Araneoidea</taxon>
        <taxon>Araneidae</taxon>
        <taxon>Caerostris</taxon>
    </lineage>
</organism>
<accession>A0AAV4QWI5</accession>
<protein>
    <submittedName>
        <fullName evidence="1">Uncharacterized protein</fullName>
    </submittedName>
</protein>
<dbReference type="Proteomes" id="UP001054945">
    <property type="component" value="Unassembled WGS sequence"/>
</dbReference>
<sequence length="93" mass="10617">MVALPRRRGPRAIPAPGMPSSFAPFSLISLTRRIVFFFSEAGLIKDRVTGHESKDLQENVLGNEHEKVPIPYYSMNFQQFYKGRFSSIEKSIQ</sequence>
<dbReference type="EMBL" id="BPLR01007030">
    <property type="protein sequence ID" value="GIY13993.1"/>
    <property type="molecule type" value="Genomic_DNA"/>
</dbReference>
<reference evidence="1 2" key="1">
    <citation type="submission" date="2021-06" db="EMBL/GenBank/DDBJ databases">
        <title>Caerostris extrusa draft genome.</title>
        <authorList>
            <person name="Kono N."/>
            <person name="Arakawa K."/>
        </authorList>
    </citation>
    <scope>NUCLEOTIDE SEQUENCE [LARGE SCALE GENOMIC DNA]</scope>
</reference>